<proteinExistence type="predicted"/>
<evidence type="ECO:0000313" key="1">
    <source>
        <dbReference type="EMBL" id="NGM51520.1"/>
    </source>
</evidence>
<organism evidence="1">
    <name type="scientific">Caulobacter sp. 602-2</name>
    <dbReference type="NCBI Taxonomy" id="2710887"/>
    <lineage>
        <taxon>Bacteria</taxon>
        <taxon>Pseudomonadati</taxon>
        <taxon>Pseudomonadota</taxon>
        <taxon>Alphaproteobacteria</taxon>
        <taxon>Caulobacterales</taxon>
        <taxon>Caulobacteraceae</taxon>
        <taxon>Caulobacter</taxon>
    </lineage>
</organism>
<dbReference type="EMBL" id="JAAKGT010000010">
    <property type="protein sequence ID" value="NGM51520.1"/>
    <property type="molecule type" value="Genomic_DNA"/>
</dbReference>
<protein>
    <submittedName>
        <fullName evidence="1">Uncharacterized protein</fullName>
    </submittedName>
</protein>
<comment type="caution">
    <text evidence="1">The sequence shown here is derived from an EMBL/GenBank/DDBJ whole genome shotgun (WGS) entry which is preliminary data.</text>
</comment>
<gene>
    <name evidence="1" type="ORF">G5B46_18060</name>
</gene>
<accession>A0A6G4R0X1</accession>
<name>A0A6G4R0X1_9CAUL</name>
<dbReference type="AlphaFoldDB" id="A0A6G4R0X1"/>
<sequence>MSIDARTFRVPTRLRPAILGVEGEARLPSSARRDAHGGWAYCQDASEPPARATSISFRPSGAGLEGVDLLIIGRPVAPKRLAPSAYPTHEEAGFEVTPTKGPIHVFSPAGRVWSSPVGASCMPFAAEPARGSCRVWFVTRRGAAVTFDLRGEPRLAEWPRMIAAVDAYVSGLEARD</sequence>
<dbReference type="RefSeq" id="WP_165261095.1">
    <property type="nucleotide sequence ID" value="NZ_JAAKGT010000010.1"/>
</dbReference>
<reference evidence="1" key="1">
    <citation type="submission" date="2020-02" db="EMBL/GenBank/DDBJ databases">
        <authorList>
            <person name="Gao J."/>
            <person name="Sun J."/>
        </authorList>
    </citation>
    <scope>NUCLEOTIDE SEQUENCE</scope>
    <source>
        <strain evidence="1">602-2</strain>
    </source>
</reference>